<sequence>MQQVPCLATQGQYNMPSKAQLMQELASANERIKSLETELRGYKIGLARAQALPPSPPASPQPAQALSPQARYFESLTQEQKDQCIKLNICFRCRQHGHSSSHIQCHNNDWRARSREPAATTPAPTPSETA</sequence>
<reference evidence="3 4" key="1">
    <citation type="submission" date="2016-06" db="EMBL/GenBank/DDBJ databases">
        <authorList>
            <person name="Kjaerup R.B."/>
            <person name="Dalgaard T.S."/>
            <person name="Juul-Madsen H.R."/>
        </authorList>
    </citation>
    <scope>NUCLEOTIDE SEQUENCE [LARGE SCALE GENOMIC DNA]</scope>
</reference>
<dbReference type="Proteomes" id="UP000215127">
    <property type="component" value="Chromosome 17"/>
</dbReference>
<organism evidence="3 4">
    <name type="scientific">Zymoseptoria tritici (strain ST99CH_3D7)</name>
    <dbReference type="NCBI Taxonomy" id="1276538"/>
    <lineage>
        <taxon>Eukaryota</taxon>
        <taxon>Fungi</taxon>
        <taxon>Dikarya</taxon>
        <taxon>Ascomycota</taxon>
        <taxon>Pezizomycotina</taxon>
        <taxon>Dothideomycetes</taxon>
        <taxon>Dothideomycetidae</taxon>
        <taxon>Mycosphaerellales</taxon>
        <taxon>Mycosphaerellaceae</taxon>
        <taxon>Zymoseptoria</taxon>
    </lineage>
</organism>
<evidence type="ECO:0000256" key="2">
    <source>
        <dbReference type="SAM" id="MobiDB-lite"/>
    </source>
</evidence>
<keyword evidence="1" id="KW-0175">Coiled coil</keyword>
<proteinExistence type="predicted"/>
<feature type="compositionally biased region" description="Low complexity" evidence="2">
    <location>
        <begin position="117"/>
        <end position="130"/>
    </location>
</feature>
<accession>A0A1X7S9U5</accession>
<keyword evidence="4" id="KW-1185">Reference proteome</keyword>
<gene>
    <name evidence="3" type="ORF">ZT3D7_G11619</name>
</gene>
<evidence type="ECO:0000313" key="3">
    <source>
        <dbReference type="EMBL" id="SMQ56464.1"/>
    </source>
</evidence>
<dbReference type="AlphaFoldDB" id="A0A1X7S9U5"/>
<protein>
    <submittedName>
        <fullName evidence="3">Uncharacterized protein</fullName>
    </submittedName>
</protein>
<evidence type="ECO:0000313" key="4">
    <source>
        <dbReference type="Proteomes" id="UP000215127"/>
    </source>
</evidence>
<feature type="region of interest" description="Disordered" evidence="2">
    <location>
        <begin position="99"/>
        <end position="130"/>
    </location>
</feature>
<name>A0A1X7S9U5_ZYMT9</name>
<feature type="coiled-coil region" evidence="1">
    <location>
        <begin position="18"/>
        <end position="45"/>
    </location>
</feature>
<dbReference type="EMBL" id="LT853706">
    <property type="protein sequence ID" value="SMQ56464.1"/>
    <property type="molecule type" value="Genomic_DNA"/>
</dbReference>
<evidence type="ECO:0000256" key="1">
    <source>
        <dbReference type="SAM" id="Coils"/>
    </source>
</evidence>